<dbReference type="InterPro" id="IPR011006">
    <property type="entry name" value="CheY-like_superfamily"/>
</dbReference>
<keyword evidence="3" id="KW-0805">Transcription regulation</keyword>
<keyword evidence="4" id="KW-0804">Transcription</keyword>
<evidence type="ECO:0000256" key="2">
    <source>
        <dbReference type="ARBA" id="ARBA00022777"/>
    </source>
</evidence>
<keyword evidence="7" id="KW-1185">Reference proteome</keyword>
<evidence type="ECO:0000256" key="4">
    <source>
        <dbReference type="ARBA" id="ARBA00023163"/>
    </source>
</evidence>
<dbReference type="Pfam" id="PF01590">
    <property type="entry name" value="GAF"/>
    <property type="match status" value="1"/>
</dbReference>
<evidence type="ECO:0000259" key="5">
    <source>
        <dbReference type="PROSITE" id="PS50921"/>
    </source>
</evidence>
<accession>A0ABS2RFE6</accession>
<dbReference type="InterPro" id="IPR003018">
    <property type="entry name" value="GAF"/>
</dbReference>
<dbReference type="SMART" id="SM01012">
    <property type="entry name" value="ANTAR"/>
    <property type="match status" value="1"/>
</dbReference>
<dbReference type="Gene3D" id="1.10.10.10">
    <property type="entry name" value="Winged helix-like DNA-binding domain superfamily/Winged helix DNA-binding domain"/>
    <property type="match status" value="1"/>
</dbReference>
<organism evidence="6 7">
    <name type="scientific">Microlunatus panaciterrae</name>
    <dbReference type="NCBI Taxonomy" id="400768"/>
    <lineage>
        <taxon>Bacteria</taxon>
        <taxon>Bacillati</taxon>
        <taxon>Actinomycetota</taxon>
        <taxon>Actinomycetes</taxon>
        <taxon>Propionibacteriales</taxon>
        <taxon>Propionibacteriaceae</taxon>
        <taxon>Microlunatus</taxon>
    </lineage>
</organism>
<evidence type="ECO:0000313" key="7">
    <source>
        <dbReference type="Proteomes" id="UP000704762"/>
    </source>
</evidence>
<reference evidence="6 7" key="1">
    <citation type="submission" date="2021-01" db="EMBL/GenBank/DDBJ databases">
        <title>Sequencing the genomes of 1000 actinobacteria strains.</title>
        <authorList>
            <person name="Klenk H.-P."/>
        </authorList>
    </citation>
    <scope>NUCLEOTIDE SEQUENCE [LARGE SCALE GENOMIC DNA]</scope>
    <source>
        <strain evidence="6 7">DSM 18662</strain>
    </source>
</reference>
<dbReference type="Gene3D" id="3.30.450.40">
    <property type="match status" value="1"/>
</dbReference>
<evidence type="ECO:0000313" key="6">
    <source>
        <dbReference type="EMBL" id="MBM7797725.1"/>
    </source>
</evidence>
<sequence length="232" mass="24877">MDQSLLLGTLSRFAGTLPTAYDVEAVIPDLIDAVVAALEVSGAGVTLATNGRLDFSMAIAAPYDALERIQVQFQSGPCHEAFTVGEAVAINDLRESRERWSEYSRAALGVGVHAVAGIPMGLAGQCIGALNLYRQEPHEWTAEELLAARVFADVATGYVVNASKVHQLEQLTEQLQYALDSRVVIEQAKGIIAQNNNIGVDDAFQLIRGHARRVNATVRAVAEAIVNVGLRL</sequence>
<feature type="domain" description="ANTAR" evidence="5">
    <location>
        <begin position="165"/>
        <end position="226"/>
    </location>
</feature>
<dbReference type="InterPro" id="IPR005561">
    <property type="entry name" value="ANTAR"/>
</dbReference>
<dbReference type="Pfam" id="PF03861">
    <property type="entry name" value="ANTAR"/>
    <property type="match status" value="1"/>
</dbReference>
<gene>
    <name evidence="6" type="ORF">JOE57_000646</name>
</gene>
<proteinExistence type="predicted"/>
<dbReference type="PIRSF" id="PIRSF036625">
    <property type="entry name" value="GAF_ANTAR"/>
    <property type="match status" value="1"/>
</dbReference>
<dbReference type="EMBL" id="JAFBCF010000001">
    <property type="protein sequence ID" value="MBM7797725.1"/>
    <property type="molecule type" value="Genomic_DNA"/>
</dbReference>
<evidence type="ECO:0000256" key="1">
    <source>
        <dbReference type="ARBA" id="ARBA00022679"/>
    </source>
</evidence>
<dbReference type="SUPFAM" id="SSF55781">
    <property type="entry name" value="GAF domain-like"/>
    <property type="match status" value="1"/>
</dbReference>
<dbReference type="RefSeq" id="WP_204916370.1">
    <property type="nucleotide sequence ID" value="NZ_BAAAQP010000011.1"/>
</dbReference>
<keyword evidence="2" id="KW-0418">Kinase</keyword>
<dbReference type="SMART" id="SM00065">
    <property type="entry name" value="GAF"/>
    <property type="match status" value="1"/>
</dbReference>
<dbReference type="InterPro" id="IPR036388">
    <property type="entry name" value="WH-like_DNA-bd_sf"/>
</dbReference>
<name>A0ABS2RFE6_9ACTN</name>
<dbReference type="SUPFAM" id="SSF52172">
    <property type="entry name" value="CheY-like"/>
    <property type="match status" value="1"/>
</dbReference>
<keyword evidence="1" id="KW-0808">Transferase</keyword>
<dbReference type="PROSITE" id="PS50921">
    <property type="entry name" value="ANTAR"/>
    <property type="match status" value="1"/>
</dbReference>
<dbReference type="InterPro" id="IPR012074">
    <property type="entry name" value="GAF_ANTAR"/>
</dbReference>
<protein>
    <submittedName>
        <fullName evidence="6">GAF domain-containing protein</fullName>
    </submittedName>
</protein>
<dbReference type="InterPro" id="IPR029016">
    <property type="entry name" value="GAF-like_dom_sf"/>
</dbReference>
<comment type="caution">
    <text evidence="6">The sequence shown here is derived from an EMBL/GenBank/DDBJ whole genome shotgun (WGS) entry which is preliminary data.</text>
</comment>
<evidence type="ECO:0000256" key="3">
    <source>
        <dbReference type="ARBA" id="ARBA00023015"/>
    </source>
</evidence>
<dbReference type="Proteomes" id="UP000704762">
    <property type="component" value="Unassembled WGS sequence"/>
</dbReference>